<feature type="binding site" evidence="3">
    <location>
        <begin position="94"/>
        <end position="97"/>
    </location>
    <ligand>
        <name>substrate</name>
    </ligand>
</feature>
<dbReference type="PANTHER" id="PTHR11934:SF0">
    <property type="entry name" value="RIBOSE-5-PHOSPHATE ISOMERASE"/>
    <property type="match status" value="1"/>
</dbReference>
<dbReference type="GO" id="GO:0009052">
    <property type="term" value="P:pentose-phosphate shunt, non-oxidative branch"/>
    <property type="evidence" value="ECO:0007669"/>
    <property type="project" value="UniProtKB-UniRule"/>
</dbReference>
<dbReference type="FunFam" id="3.40.50.1360:FF:000001">
    <property type="entry name" value="Ribose-5-phosphate isomerase A"/>
    <property type="match status" value="1"/>
</dbReference>
<dbReference type="InterPro" id="IPR004788">
    <property type="entry name" value="Ribose5P_isomerase_type_A"/>
</dbReference>
<organism evidence="4">
    <name type="scientific">uncultured marine group II/III euryarchaeote SAT1000_42_F11</name>
    <dbReference type="NCBI Taxonomy" id="1456584"/>
    <lineage>
        <taxon>Archaea</taxon>
        <taxon>Methanobacteriati</taxon>
        <taxon>Methanobacteriota</taxon>
        <taxon>environmental samples</taxon>
    </lineage>
</organism>
<dbReference type="AlphaFoldDB" id="A0A075I8I5"/>
<dbReference type="EMBL" id="KF901278">
    <property type="protein sequence ID" value="AIF24966.1"/>
    <property type="molecule type" value="Genomic_DNA"/>
</dbReference>
<dbReference type="InterPro" id="IPR020672">
    <property type="entry name" value="Ribose5P_isomerase_typA_subgr"/>
</dbReference>
<dbReference type="InterPro" id="IPR037171">
    <property type="entry name" value="NagB/RpiA_transferase-like"/>
</dbReference>
<dbReference type="GO" id="GO:0006014">
    <property type="term" value="P:D-ribose metabolic process"/>
    <property type="evidence" value="ECO:0007669"/>
    <property type="project" value="TreeGrafter"/>
</dbReference>
<feature type="binding site" evidence="3">
    <location>
        <position position="134"/>
    </location>
    <ligand>
        <name>substrate</name>
    </ligand>
</feature>
<dbReference type="SUPFAM" id="SSF75445">
    <property type="entry name" value="D-ribose-5-phosphate isomerase (RpiA), lid domain"/>
    <property type="match status" value="1"/>
</dbReference>
<dbReference type="HAMAP" id="MF_00170">
    <property type="entry name" value="Rib_5P_isom_A"/>
    <property type="match status" value="1"/>
</dbReference>
<dbReference type="Pfam" id="PF06026">
    <property type="entry name" value="Rib_5-P_isom_A"/>
    <property type="match status" value="1"/>
</dbReference>
<proteinExistence type="inferred from homology"/>
<dbReference type="NCBIfam" id="TIGR00021">
    <property type="entry name" value="rpiA"/>
    <property type="match status" value="1"/>
</dbReference>
<dbReference type="NCBIfam" id="NF001924">
    <property type="entry name" value="PRK00702.1"/>
    <property type="match status" value="1"/>
</dbReference>
<evidence type="ECO:0000256" key="1">
    <source>
        <dbReference type="ARBA" id="ARBA00001713"/>
    </source>
</evidence>
<evidence type="ECO:0000256" key="2">
    <source>
        <dbReference type="ARBA" id="ARBA00023235"/>
    </source>
</evidence>
<comment type="similarity">
    <text evidence="3">Belongs to the ribose 5-phosphate isomerase family.</text>
</comment>
<comment type="catalytic activity">
    <reaction evidence="1 3">
        <text>aldehydo-D-ribose 5-phosphate = D-ribulose 5-phosphate</text>
        <dbReference type="Rhea" id="RHEA:14657"/>
        <dbReference type="ChEBI" id="CHEBI:58121"/>
        <dbReference type="ChEBI" id="CHEBI:58273"/>
        <dbReference type="EC" id="5.3.1.6"/>
    </reaction>
</comment>
<dbReference type="Gene3D" id="3.40.50.1360">
    <property type="match status" value="1"/>
</dbReference>
<reference evidence="4" key="1">
    <citation type="journal article" date="2014" name="Genome Biol. Evol.">
        <title>Pangenome evidence for extensive interdomain horizontal transfer affecting lineage core and shell genes in uncultured planktonic thaumarchaeota and euryarchaeota.</title>
        <authorList>
            <person name="Deschamps P."/>
            <person name="Zivanovic Y."/>
            <person name="Moreira D."/>
            <person name="Rodriguez-Valera F."/>
            <person name="Lopez-Garcia P."/>
        </authorList>
    </citation>
    <scope>NUCLEOTIDE SEQUENCE</scope>
</reference>
<dbReference type="Gene3D" id="3.30.70.260">
    <property type="match status" value="1"/>
</dbReference>
<feature type="binding site" evidence="3">
    <location>
        <begin position="107"/>
        <end position="110"/>
    </location>
    <ligand>
        <name>substrate</name>
    </ligand>
</feature>
<name>A0A075I8I5_9EURY</name>
<feature type="binding site" evidence="3">
    <location>
        <begin position="38"/>
        <end position="41"/>
    </location>
    <ligand>
        <name>substrate</name>
    </ligand>
</feature>
<dbReference type="SUPFAM" id="SSF100950">
    <property type="entry name" value="NagB/RpiA/CoA transferase-like"/>
    <property type="match status" value="1"/>
</dbReference>
<comment type="pathway">
    <text evidence="3">Carbohydrate degradation; pentose phosphate pathway; D-ribose 5-phosphate from D-ribulose 5-phosphate (non-oxidative stage): step 1/1.</text>
</comment>
<sequence>MRGTPPAGSVDEVEALKREAGIAACSFVRSGMKLGLGTGSTVRYTVLEIGRRIAEEGLEVVGVPTSEATKALSESLGIPLLTLEAAGELDLTIDGADEFDSNLDLIKGGGGALTREKRVAEASKAMLVVADDRKQVDVLGAFDLPMEVIASDWEAVRDRMLEICPGEVRLRGGDAPYLTDNGGYILDCEFGPTISDPSKLEELILSVDGVVEVGLFVGMCDAVVMATPSEVLTIVKEDGRLD</sequence>
<dbReference type="UniPathway" id="UPA00115">
    <property type="reaction ID" value="UER00412"/>
</dbReference>
<dbReference type="PANTHER" id="PTHR11934">
    <property type="entry name" value="RIBOSE-5-PHOSPHATE ISOMERASE"/>
    <property type="match status" value="1"/>
</dbReference>
<dbReference type="GO" id="GO:0004751">
    <property type="term" value="F:ribose-5-phosphate isomerase activity"/>
    <property type="evidence" value="ECO:0007669"/>
    <property type="project" value="UniProtKB-UniRule"/>
</dbReference>
<keyword evidence="2 3" id="KW-0413">Isomerase</keyword>
<evidence type="ECO:0000313" key="4">
    <source>
        <dbReference type="EMBL" id="AIF24966.1"/>
    </source>
</evidence>
<dbReference type="EC" id="5.3.1.6" evidence="3"/>
<dbReference type="GO" id="GO:0005829">
    <property type="term" value="C:cytosol"/>
    <property type="evidence" value="ECO:0007669"/>
    <property type="project" value="TreeGrafter"/>
</dbReference>
<accession>A0A075I8I5</accession>
<feature type="active site" description="Proton acceptor" evidence="3">
    <location>
        <position position="116"/>
    </location>
</feature>
<gene>
    <name evidence="3" type="primary">rpiA</name>
</gene>
<dbReference type="CDD" id="cd01398">
    <property type="entry name" value="RPI_A"/>
    <property type="match status" value="1"/>
</dbReference>
<evidence type="ECO:0000256" key="3">
    <source>
        <dbReference type="HAMAP-Rule" id="MF_00170"/>
    </source>
</evidence>
<comment type="function">
    <text evidence="3">Catalyzes the reversible conversion of ribose-5-phosphate to ribulose 5-phosphate.</text>
</comment>
<comment type="subunit">
    <text evidence="3">Homodimer.</text>
</comment>
<protein>
    <recommendedName>
        <fullName evidence="3">Ribose-5-phosphate isomerase A</fullName>
        <ecNumber evidence="3">5.3.1.6</ecNumber>
    </recommendedName>
    <alternativeName>
        <fullName evidence="3">Phosphoriboisomerase A</fullName>
        <shortName evidence="3">PRI</shortName>
    </alternativeName>
</protein>